<sequence length="658" mass="74821">MENTKKTVAVVGDTGVGKSSFINAFFGKEVAQVSSETCSCTTTIEEFEYKRRDGLVVSIVDTPGFNSYDKDSRDVKTDVQILQMMSDFLDAQQDKAKGLSGIIFLHSISSGSLPQSSKKFMRMFKRLCGNDQLNNVVVVTTRWDESCYDGETLQEAKDSEQSLVESPGFLKDLSNAGVRFLRTGHFDDEAPQPRGDHYQSPLTIVEQLLGLEPDEVHDQWHAVESKAIQDDAGPLALEDNLEASSTQRSPWEIRQTSLIACQLEAFEARQGQELKSAHSEILEAQGKLSSHIVQSLDHISAELKQALEANLKELAIERQMFRERERYLNDALNKLHDDKDRIGQELHASQAALAEQRIQVEVIRMESGSIYASGLRAQLEEMKKDCENLKTSQLEKERELERTNKAFEEAKKKLQTQTLELDSLRDRVQAQTVESELRTKQLASLEFDLEKEKKRSQEQTQQLIRLRKQDQDKANESEHRTRQNASLEKMLMESKRKQEEQAQESTRLKKQTQDKTANSRFITNRVTYQREAELEEWKQRSEEQEQESNYSQNQVQGEPLKKSASTEQEPRSFRTDPPRPSLPARRPRTPPPSAPTQPDSPTPNPPRTSTPLNQRQSPSPASQPLGFSASTRPQPAQPSAQPHLPRYNPFQFIKPSTR</sequence>
<feature type="compositionally biased region" description="Basic and acidic residues" evidence="1">
    <location>
        <begin position="528"/>
        <end position="543"/>
    </location>
</feature>
<dbReference type="Gene3D" id="3.40.50.300">
    <property type="entry name" value="P-loop containing nucleotide triphosphate hydrolases"/>
    <property type="match status" value="1"/>
</dbReference>
<feature type="non-terminal residue" evidence="3">
    <location>
        <position position="1"/>
    </location>
</feature>
<dbReference type="InterPro" id="IPR006073">
    <property type="entry name" value="GTP-bd"/>
</dbReference>
<protein>
    <recommendedName>
        <fullName evidence="2">G domain-containing protein</fullName>
    </recommendedName>
</protein>
<feature type="compositionally biased region" description="Polar residues" evidence="1">
    <location>
        <begin position="628"/>
        <end position="640"/>
    </location>
</feature>
<feature type="domain" description="G" evidence="2">
    <location>
        <begin position="7"/>
        <end position="78"/>
    </location>
</feature>
<dbReference type="GO" id="GO:0005525">
    <property type="term" value="F:GTP binding"/>
    <property type="evidence" value="ECO:0007669"/>
    <property type="project" value="InterPro"/>
</dbReference>
<dbReference type="EMBL" id="JANBPK010000923">
    <property type="protein sequence ID" value="KAJ2928558.1"/>
    <property type="molecule type" value="Genomic_DNA"/>
</dbReference>
<gene>
    <name evidence="3" type="ORF">H1R20_g8566</name>
</gene>
<feature type="compositionally biased region" description="Low complexity" evidence="1">
    <location>
        <begin position="547"/>
        <end position="556"/>
    </location>
</feature>
<dbReference type="AlphaFoldDB" id="A0A9W8J968"/>
<evidence type="ECO:0000259" key="2">
    <source>
        <dbReference type="Pfam" id="PF01926"/>
    </source>
</evidence>
<evidence type="ECO:0000313" key="4">
    <source>
        <dbReference type="Proteomes" id="UP001140091"/>
    </source>
</evidence>
<organism evidence="3 4">
    <name type="scientific">Candolleomyces eurysporus</name>
    <dbReference type="NCBI Taxonomy" id="2828524"/>
    <lineage>
        <taxon>Eukaryota</taxon>
        <taxon>Fungi</taxon>
        <taxon>Dikarya</taxon>
        <taxon>Basidiomycota</taxon>
        <taxon>Agaricomycotina</taxon>
        <taxon>Agaricomycetes</taxon>
        <taxon>Agaricomycetidae</taxon>
        <taxon>Agaricales</taxon>
        <taxon>Agaricineae</taxon>
        <taxon>Psathyrellaceae</taxon>
        <taxon>Candolleomyces</taxon>
    </lineage>
</organism>
<name>A0A9W8J968_9AGAR</name>
<reference evidence="3" key="1">
    <citation type="submission" date="2022-06" db="EMBL/GenBank/DDBJ databases">
        <title>Genome Sequence of Candolleomyces eurysporus.</title>
        <authorList>
            <person name="Buettner E."/>
        </authorList>
    </citation>
    <scope>NUCLEOTIDE SEQUENCE</scope>
    <source>
        <strain evidence="3">VTCC 930004</strain>
    </source>
</reference>
<evidence type="ECO:0000256" key="1">
    <source>
        <dbReference type="SAM" id="MobiDB-lite"/>
    </source>
</evidence>
<feature type="compositionally biased region" description="Polar residues" evidence="1">
    <location>
        <begin position="514"/>
        <end position="527"/>
    </location>
</feature>
<feature type="compositionally biased region" description="Pro residues" evidence="1">
    <location>
        <begin position="589"/>
        <end position="608"/>
    </location>
</feature>
<proteinExistence type="predicted"/>
<feature type="compositionally biased region" description="Basic and acidic residues" evidence="1">
    <location>
        <begin position="490"/>
        <end position="500"/>
    </location>
</feature>
<feature type="compositionally biased region" description="Polar residues" evidence="1">
    <location>
        <begin position="612"/>
        <end position="622"/>
    </location>
</feature>
<comment type="caution">
    <text evidence="3">The sequence shown here is derived from an EMBL/GenBank/DDBJ whole genome shotgun (WGS) entry which is preliminary data.</text>
</comment>
<feature type="region of interest" description="Disordered" evidence="1">
    <location>
        <begin position="466"/>
        <end position="658"/>
    </location>
</feature>
<dbReference type="InterPro" id="IPR027417">
    <property type="entry name" value="P-loop_NTPase"/>
</dbReference>
<accession>A0A9W8J968</accession>
<dbReference type="Pfam" id="PF01926">
    <property type="entry name" value="MMR_HSR1"/>
    <property type="match status" value="1"/>
</dbReference>
<feature type="compositionally biased region" description="Basic and acidic residues" evidence="1">
    <location>
        <begin position="467"/>
        <end position="481"/>
    </location>
</feature>
<keyword evidence="4" id="KW-1185">Reference proteome</keyword>
<dbReference type="SUPFAM" id="SSF52540">
    <property type="entry name" value="P-loop containing nucleoside triphosphate hydrolases"/>
    <property type="match status" value="1"/>
</dbReference>
<feature type="compositionally biased region" description="Basic and acidic residues" evidence="1">
    <location>
        <begin position="568"/>
        <end position="577"/>
    </location>
</feature>
<evidence type="ECO:0000313" key="3">
    <source>
        <dbReference type="EMBL" id="KAJ2928558.1"/>
    </source>
</evidence>
<dbReference type="OrthoDB" id="8954335at2759"/>
<dbReference type="Proteomes" id="UP001140091">
    <property type="component" value="Unassembled WGS sequence"/>
</dbReference>